<dbReference type="PANTHER" id="PTHR42756">
    <property type="entry name" value="TRANSCRIPTIONAL REGULATOR, MARR"/>
    <property type="match status" value="1"/>
</dbReference>
<dbReference type="AlphaFoldDB" id="A0A1H9STI2"/>
<keyword evidence="6" id="KW-1185">Reference proteome</keyword>
<evidence type="ECO:0000313" key="6">
    <source>
        <dbReference type="Proteomes" id="UP000198948"/>
    </source>
</evidence>
<dbReference type="EMBL" id="FOHA01000009">
    <property type="protein sequence ID" value="SER88208.1"/>
    <property type="molecule type" value="Genomic_DNA"/>
</dbReference>
<evidence type="ECO:0000256" key="2">
    <source>
        <dbReference type="ARBA" id="ARBA00023125"/>
    </source>
</evidence>
<dbReference type="InterPro" id="IPR036388">
    <property type="entry name" value="WH-like_DNA-bd_sf"/>
</dbReference>
<dbReference type="InterPro" id="IPR036390">
    <property type="entry name" value="WH_DNA-bd_sf"/>
</dbReference>
<dbReference type="STRING" id="142588.SAMN04488559_10928"/>
<sequence length="153" mass="17435">MNFPSKNQLNATESPGLLFIKAYNNWHTEIKKQLKKIDLTHPQFVVMASLGYLSQHDEEVTQVMIATLAEMDVMTTSQILTLLDKKGWIIRRTHATDTRAKAIELTTEGHHMLTKALPIVETIDAHYFACLEAEQESFKTNLRQLAAYSFGEK</sequence>
<keyword evidence="1" id="KW-0805">Transcription regulation</keyword>
<reference evidence="5 6" key="1">
    <citation type="submission" date="2016-10" db="EMBL/GenBank/DDBJ databases">
        <authorList>
            <person name="de Groot N.N."/>
        </authorList>
    </citation>
    <scope>NUCLEOTIDE SEQUENCE [LARGE SCALE GENOMIC DNA]</scope>
    <source>
        <strain evidence="5 6">DSM 13760</strain>
    </source>
</reference>
<dbReference type="GO" id="GO:0003700">
    <property type="term" value="F:DNA-binding transcription factor activity"/>
    <property type="evidence" value="ECO:0007669"/>
    <property type="project" value="InterPro"/>
</dbReference>
<organism evidence="5 6">
    <name type="scientific">Isobaculum melis</name>
    <dbReference type="NCBI Taxonomy" id="142588"/>
    <lineage>
        <taxon>Bacteria</taxon>
        <taxon>Bacillati</taxon>
        <taxon>Bacillota</taxon>
        <taxon>Bacilli</taxon>
        <taxon>Lactobacillales</taxon>
        <taxon>Carnobacteriaceae</taxon>
        <taxon>Isobaculum</taxon>
    </lineage>
</organism>
<dbReference type="GO" id="GO:0003677">
    <property type="term" value="F:DNA binding"/>
    <property type="evidence" value="ECO:0007669"/>
    <property type="project" value="UniProtKB-KW"/>
</dbReference>
<name>A0A1H9STI2_9LACT</name>
<gene>
    <name evidence="5" type="ORF">SAMN04488559_10928</name>
</gene>
<keyword evidence="2 5" id="KW-0238">DNA-binding</keyword>
<dbReference type="OrthoDB" id="9806864at2"/>
<dbReference type="RefSeq" id="WP_092652189.1">
    <property type="nucleotide sequence ID" value="NZ_FOHA01000009.1"/>
</dbReference>
<dbReference type="PANTHER" id="PTHR42756:SF1">
    <property type="entry name" value="TRANSCRIPTIONAL REPRESSOR OF EMRAB OPERON"/>
    <property type="match status" value="1"/>
</dbReference>
<evidence type="ECO:0000256" key="1">
    <source>
        <dbReference type="ARBA" id="ARBA00023015"/>
    </source>
</evidence>
<evidence type="ECO:0000259" key="4">
    <source>
        <dbReference type="PROSITE" id="PS50995"/>
    </source>
</evidence>
<protein>
    <submittedName>
        <fullName evidence="5">DNA-binding transcriptional regulator, MarR family</fullName>
    </submittedName>
</protein>
<dbReference type="Gene3D" id="1.10.10.10">
    <property type="entry name" value="Winged helix-like DNA-binding domain superfamily/Winged helix DNA-binding domain"/>
    <property type="match status" value="1"/>
</dbReference>
<feature type="domain" description="HTH marR-type" evidence="4">
    <location>
        <begin position="1"/>
        <end position="147"/>
    </location>
</feature>
<dbReference type="SMART" id="SM00347">
    <property type="entry name" value="HTH_MARR"/>
    <property type="match status" value="1"/>
</dbReference>
<dbReference type="PROSITE" id="PS50995">
    <property type="entry name" value="HTH_MARR_2"/>
    <property type="match status" value="1"/>
</dbReference>
<dbReference type="Pfam" id="PF01047">
    <property type="entry name" value="MarR"/>
    <property type="match status" value="1"/>
</dbReference>
<accession>A0A1H9STI2</accession>
<dbReference type="InterPro" id="IPR000835">
    <property type="entry name" value="HTH_MarR-typ"/>
</dbReference>
<dbReference type="SUPFAM" id="SSF46785">
    <property type="entry name" value="Winged helix' DNA-binding domain"/>
    <property type="match status" value="1"/>
</dbReference>
<keyword evidence="3" id="KW-0804">Transcription</keyword>
<evidence type="ECO:0000256" key="3">
    <source>
        <dbReference type="ARBA" id="ARBA00023163"/>
    </source>
</evidence>
<dbReference type="PRINTS" id="PR00598">
    <property type="entry name" value="HTHMARR"/>
</dbReference>
<dbReference type="Proteomes" id="UP000198948">
    <property type="component" value="Unassembled WGS sequence"/>
</dbReference>
<evidence type="ECO:0000313" key="5">
    <source>
        <dbReference type="EMBL" id="SER88208.1"/>
    </source>
</evidence>
<proteinExistence type="predicted"/>